<evidence type="ECO:0000313" key="1">
    <source>
        <dbReference type="EMBL" id="KKN18207.1"/>
    </source>
</evidence>
<proteinExistence type="predicted"/>
<organism evidence="1">
    <name type="scientific">marine sediment metagenome</name>
    <dbReference type="NCBI Taxonomy" id="412755"/>
    <lineage>
        <taxon>unclassified sequences</taxon>
        <taxon>metagenomes</taxon>
        <taxon>ecological metagenomes</taxon>
    </lineage>
</organism>
<dbReference type="InterPro" id="IPR048444">
    <property type="entry name" value="DNMK"/>
</dbReference>
<dbReference type="EMBL" id="LAZR01003449">
    <property type="protein sequence ID" value="KKN18207.1"/>
    <property type="molecule type" value="Genomic_DNA"/>
</dbReference>
<accession>A0A0F9P1C9</accession>
<reference evidence="1" key="1">
    <citation type="journal article" date="2015" name="Nature">
        <title>Complex archaea that bridge the gap between prokaryotes and eukaryotes.</title>
        <authorList>
            <person name="Spang A."/>
            <person name="Saw J.H."/>
            <person name="Jorgensen S.L."/>
            <person name="Zaremba-Niedzwiedzka K."/>
            <person name="Martijn J."/>
            <person name="Lind A.E."/>
            <person name="van Eijk R."/>
            <person name="Schleper C."/>
            <person name="Guy L."/>
            <person name="Ettema T.J."/>
        </authorList>
    </citation>
    <scope>NUCLEOTIDE SEQUENCE</scope>
</reference>
<dbReference type="InterPro" id="IPR027417">
    <property type="entry name" value="P-loop_NTPase"/>
</dbReference>
<name>A0A0F9P1C9_9ZZZZ</name>
<dbReference type="AlphaFoldDB" id="A0A0F9P1C9"/>
<evidence type="ECO:0008006" key="2">
    <source>
        <dbReference type="Google" id="ProtNLM"/>
    </source>
</evidence>
<dbReference type="Gene3D" id="3.40.50.300">
    <property type="entry name" value="P-loop containing nucleotide triphosphate hydrolases"/>
    <property type="match status" value="1"/>
</dbReference>
<gene>
    <name evidence="1" type="ORF">LCGC14_0958070</name>
</gene>
<sequence>METEGEFIMGLIIGLSAHARSGKGQFGEYLIEHFKKRHNRTFTEIAFATPLKMMCKTHFGLSDDQLWERGKNIREIPDLRFAKDGIGLSSDPADYWTPREIMQHLGAFYRRIYGKYWVESLGTYMKNNNIVDAIVTDVRHINECEYVKANNGITIRITRDSTEEIHGMDHESEIALDSYNDFDIEIENNGTLEDLYRIARSTVDSVLVIERLIKRGEVYNGKE</sequence>
<comment type="caution">
    <text evidence="1">The sequence shown here is derived from an EMBL/GenBank/DDBJ whole genome shotgun (WGS) entry which is preliminary data.</text>
</comment>
<dbReference type="Pfam" id="PF21448">
    <property type="entry name" value="DNMK"/>
    <property type="match status" value="1"/>
</dbReference>
<protein>
    <recommendedName>
        <fullName evidence="2">Deoxynucleotide monophosphate kinase</fullName>
    </recommendedName>
</protein>